<sequence length="109" mass="12357">MAYCVDLDTFSQILEMDDDDDRRYEERMVTLVFPSLPPLRLMTDIRRENKDLPTLLALGNHLEDSSVAVGMSKITEAGEKIEHYGEGMDETGTVNEPDEDVSLHNPRNS</sequence>
<reference evidence="2 5" key="2">
    <citation type="submission" date="2019-08" db="EMBL/GenBank/DDBJ databases">
        <title>The genome sequence of a newly discovered highly antifungal drug resistant Aspergillus species, Aspergillus tanneri NIH 1004.</title>
        <authorList>
            <person name="Mounaud S."/>
            <person name="Singh I."/>
            <person name="Joardar V."/>
            <person name="Pakala S."/>
            <person name="Pakala S."/>
            <person name="Venepally P."/>
            <person name="Chung J.K."/>
            <person name="Losada L."/>
            <person name="Nierman W.C."/>
        </authorList>
    </citation>
    <scope>NUCLEOTIDE SEQUENCE [LARGE SCALE GENOMIC DNA]</scope>
    <source>
        <strain evidence="2 5">NIH1004</strain>
    </source>
</reference>
<name>A0A4S3JIV0_9EURO</name>
<dbReference type="EMBL" id="QUQM01000004">
    <property type="protein sequence ID" value="KAA8647417.1"/>
    <property type="molecule type" value="Genomic_DNA"/>
</dbReference>
<reference evidence="3 4" key="1">
    <citation type="submission" date="2019-03" db="EMBL/GenBank/DDBJ databases">
        <title>The genome sequence of a newly discovered highly antifungal drug resistant Aspergillus species, Aspergillus tanneri NIH 1004.</title>
        <authorList>
            <person name="Mounaud S."/>
            <person name="Singh I."/>
            <person name="Joardar V."/>
            <person name="Pakala S."/>
            <person name="Pakala S."/>
            <person name="Venepally P."/>
            <person name="Hoover J."/>
            <person name="Nierman W."/>
            <person name="Chung J."/>
            <person name="Losada L."/>
        </authorList>
    </citation>
    <scope>NUCLEOTIDE SEQUENCE [LARGE SCALE GENOMIC DNA]</scope>
    <source>
        <strain evidence="3 4">NIH1004</strain>
    </source>
</reference>
<dbReference type="STRING" id="1220188.A0A4S3JIV0"/>
<accession>A0A4S3JIV0</accession>
<evidence type="ECO:0000256" key="1">
    <source>
        <dbReference type="SAM" id="MobiDB-lite"/>
    </source>
</evidence>
<evidence type="ECO:0000313" key="3">
    <source>
        <dbReference type="EMBL" id="THC94448.1"/>
    </source>
</evidence>
<gene>
    <name evidence="2" type="ORF">ATNIH1004_006110</name>
    <name evidence="3" type="ORF">EYZ11_006085</name>
</gene>
<evidence type="ECO:0000313" key="4">
    <source>
        <dbReference type="Proteomes" id="UP000308092"/>
    </source>
</evidence>
<dbReference type="VEuPathDB" id="FungiDB:EYZ11_006085"/>
<keyword evidence="4" id="KW-1185">Reference proteome</keyword>
<dbReference type="SUPFAM" id="SSF47226">
    <property type="entry name" value="Histidine-containing phosphotransfer domain, HPT domain"/>
    <property type="match status" value="1"/>
</dbReference>
<dbReference type="GeneID" id="54328812"/>
<dbReference type="Proteomes" id="UP000324241">
    <property type="component" value="Unassembled WGS sequence"/>
</dbReference>
<dbReference type="Proteomes" id="UP000308092">
    <property type="component" value="Unassembled WGS sequence"/>
</dbReference>
<dbReference type="InterPro" id="IPR036641">
    <property type="entry name" value="HPT_dom_sf"/>
</dbReference>
<dbReference type="OrthoDB" id="1673781at2759"/>
<evidence type="ECO:0000313" key="2">
    <source>
        <dbReference type="EMBL" id="KAA8647417.1"/>
    </source>
</evidence>
<dbReference type="RefSeq" id="XP_033426778.1">
    <property type="nucleotide sequence ID" value="XM_033570746.1"/>
</dbReference>
<dbReference type="Gene3D" id="1.20.120.160">
    <property type="entry name" value="HPT domain"/>
    <property type="match status" value="1"/>
</dbReference>
<dbReference type="AlphaFoldDB" id="A0A4S3JIV0"/>
<proteinExistence type="predicted"/>
<feature type="region of interest" description="Disordered" evidence="1">
    <location>
        <begin position="84"/>
        <end position="109"/>
    </location>
</feature>
<evidence type="ECO:0000313" key="5">
    <source>
        <dbReference type="Proteomes" id="UP000324241"/>
    </source>
</evidence>
<comment type="caution">
    <text evidence="3">The sequence shown here is derived from an EMBL/GenBank/DDBJ whole genome shotgun (WGS) entry which is preliminary data.</text>
</comment>
<dbReference type="GO" id="GO:0000160">
    <property type="term" value="P:phosphorelay signal transduction system"/>
    <property type="evidence" value="ECO:0007669"/>
    <property type="project" value="InterPro"/>
</dbReference>
<protein>
    <submittedName>
        <fullName evidence="3">Uncharacterized protein</fullName>
    </submittedName>
</protein>
<dbReference type="EMBL" id="SOSA01000207">
    <property type="protein sequence ID" value="THC94448.1"/>
    <property type="molecule type" value="Genomic_DNA"/>
</dbReference>
<organism evidence="3 4">
    <name type="scientific">Aspergillus tanneri</name>
    <dbReference type="NCBI Taxonomy" id="1220188"/>
    <lineage>
        <taxon>Eukaryota</taxon>
        <taxon>Fungi</taxon>
        <taxon>Dikarya</taxon>
        <taxon>Ascomycota</taxon>
        <taxon>Pezizomycotina</taxon>
        <taxon>Eurotiomycetes</taxon>
        <taxon>Eurotiomycetidae</taxon>
        <taxon>Eurotiales</taxon>
        <taxon>Aspergillaceae</taxon>
        <taxon>Aspergillus</taxon>
        <taxon>Aspergillus subgen. Circumdati</taxon>
    </lineage>
</organism>